<dbReference type="OrthoDB" id="1453036at2"/>
<gene>
    <name evidence="2" type="ORF">D9O36_10185</name>
</gene>
<evidence type="ECO:0000256" key="1">
    <source>
        <dbReference type="SAM" id="Coils"/>
    </source>
</evidence>
<comment type="caution">
    <text evidence="2">The sequence shown here is derived from an EMBL/GenBank/DDBJ whole genome shotgun (WGS) entry which is preliminary data.</text>
</comment>
<proteinExistence type="predicted"/>
<protein>
    <submittedName>
        <fullName evidence="2">Uncharacterized protein</fullName>
    </submittedName>
</protein>
<dbReference type="EMBL" id="RCNR01000015">
    <property type="protein sequence ID" value="MUH36210.1"/>
    <property type="molecule type" value="Genomic_DNA"/>
</dbReference>
<feature type="coiled-coil region" evidence="1">
    <location>
        <begin position="15"/>
        <end position="75"/>
    </location>
</feature>
<sequence length="111" mass="13185">MEQALTATFTKQEHIQTNELQLHRLERNLRDIAQLYAKLCSYMCEPRTYDQFMRLDELKEDALILRNSNKSISQKLRQEPNASARCYRLFLNYIQGFDTFVNEVDGYVKTV</sequence>
<evidence type="ECO:0000313" key="3">
    <source>
        <dbReference type="Proteomes" id="UP000540519"/>
    </source>
</evidence>
<dbReference type="RefSeq" id="WP_155599837.1">
    <property type="nucleotide sequence ID" value="NZ_RCNR01000015.1"/>
</dbReference>
<evidence type="ECO:0000313" key="2">
    <source>
        <dbReference type="EMBL" id="MUH36210.1"/>
    </source>
</evidence>
<reference evidence="2 3" key="1">
    <citation type="journal article" date="2019" name="Mar. Drugs">
        <title>Comparative Genomics and CAZyme Genome Repertoires of Marine Zobellia amurskyensis KMM 3526(T) and Zobellia laminariae KMM 3676(T).</title>
        <authorList>
            <person name="Chernysheva N."/>
            <person name="Bystritskaya E."/>
            <person name="Stenkova A."/>
            <person name="Golovkin I."/>
            <person name="Nedashkovskaya O."/>
            <person name="Isaeva M."/>
        </authorList>
    </citation>
    <scope>NUCLEOTIDE SEQUENCE [LARGE SCALE GENOMIC DNA]</scope>
    <source>
        <strain evidence="2 3">KMM 3526</strain>
    </source>
</reference>
<keyword evidence="3" id="KW-1185">Reference proteome</keyword>
<accession>A0A7X2ZTP2</accession>
<organism evidence="2 3">
    <name type="scientific">Zobellia amurskyensis</name>
    <dbReference type="NCBI Taxonomy" id="248905"/>
    <lineage>
        <taxon>Bacteria</taxon>
        <taxon>Pseudomonadati</taxon>
        <taxon>Bacteroidota</taxon>
        <taxon>Flavobacteriia</taxon>
        <taxon>Flavobacteriales</taxon>
        <taxon>Flavobacteriaceae</taxon>
        <taxon>Zobellia</taxon>
    </lineage>
</organism>
<keyword evidence="1" id="KW-0175">Coiled coil</keyword>
<dbReference type="AlphaFoldDB" id="A0A7X2ZTP2"/>
<dbReference type="Proteomes" id="UP000540519">
    <property type="component" value="Unassembled WGS sequence"/>
</dbReference>
<name>A0A7X2ZTP2_9FLAO</name>